<dbReference type="Gene3D" id="1.10.10.10">
    <property type="entry name" value="Winged helix-like DNA-binding domain superfamily/Winged helix DNA-binding domain"/>
    <property type="match status" value="1"/>
</dbReference>
<dbReference type="Proteomes" id="UP000619293">
    <property type="component" value="Unassembled WGS sequence"/>
</dbReference>
<evidence type="ECO:0000259" key="1">
    <source>
        <dbReference type="PROSITE" id="PS50995"/>
    </source>
</evidence>
<dbReference type="RefSeq" id="WP_191842104.1">
    <property type="nucleotide sequence ID" value="NZ_BAAALB010000017.1"/>
</dbReference>
<feature type="domain" description="HTH marR-type" evidence="1">
    <location>
        <begin position="8"/>
        <end position="141"/>
    </location>
</feature>
<dbReference type="SMART" id="SM00347">
    <property type="entry name" value="HTH_MARR"/>
    <property type="match status" value="1"/>
</dbReference>
<dbReference type="Pfam" id="PF01047">
    <property type="entry name" value="MarR"/>
    <property type="match status" value="1"/>
</dbReference>
<dbReference type="PANTHER" id="PTHR33164">
    <property type="entry name" value="TRANSCRIPTIONAL REGULATOR, MARR FAMILY"/>
    <property type="match status" value="1"/>
</dbReference>
<comment type="caution">
    <text evidence="2">The sequence shown here is derived from an EMBL/GenBank/DDBJ whole genome shotgun (WGS) entry which is preliminary data.</text>
</comment>
<dbReference type="PANTHER" id="PTHR33164:SF99">
    <property type="entry name" value="MARR FAMILY REGULATORY PROTEIN"/>
    <property type="match status" value="1"/>
</dbReference>
<protein>
    <recommendedName>
        <fullName evidence="1">HTH marR-type domain-containing protein</fullName>
    </recommendedName>
</protein>
<dbReference type="PROSITE" id="PS50995">
    <property type="entry name" value="HTH_MARR_2"/>
    <property type="match status" value="1"/>
</dbReference>
<dbReference type="InterPro" id="IPR000835">
    <property type="entry name" value="HTH_MarR-typ"/>
</dbReference>
<proteinExistence type="predicted"/>
<sequence>MSSVNGDPPHVFDLLGQALTVARRGMEAEVAGEPHHLRGSHLRLLSLTPVEGMRPTDLAARVGMTKQSLGEFVATMQQAGFLQVDPDPADRRARIVRPTAKGLRLQARILDILGETEHRWRDEVGARDWSTFHRVLRHIAAGRAPGDESR</sequence>
<evidence type="ECO:0000313" key="3">
    <source>
        <dbReference type="Proteomes" id="UP000619293"/>
    </source>
</evidence>
<name>A0A8J3K6S4_9ACTN</name>
<reference evidence="2 3" key="1">
    <citation type="submission" date="2021-01" db="EMBL/GenBank/DDBJ databases">
        <title>Whole genome shotgun sequence of Catellatospora chokoriensis NBRC 107358.</title>
        <authorList>
            <person name="Komaki H."/>
            <person name="Tamura T."/>
        </authorList>
    </citation>
    <scope>NUCLEOTIDE SEQUENCE [LARGE SCALE GENOMIC DNA]</scope>
    <source>
        <strain evidence="2 3">NBRC 107358</strain>
    </source>
</reference>
<dbReference type="AlphaFoldDB" id="A0A8J3K6S4"/>
<dbReference type="GO" id="GO:0006950">
    <property type="term" value="P:response to stress"/>
    <property type="evidence" value="ECO:0007669"/>
    <property type="project" value="TreeGrafter"/>
</dbReference>
<accession>A0A8J3K6S4</accession>
<dbReference type="GO" id="GO:0003700">
    <property type="term" value="F:DNA-binding transcription factor activity"/>
    <property type="evidence" value="ECO:0007669"/>
    <property type="project" value="InterPro"/>
</dbReference>
<dbReference type="InterPro" id="IPR039422">
    <property type="entry name" value="MarR/SlyA-like"/>
</dbReference>
<dbReference type="InterPro" id="IPR036388">
    <property type="entry name" value="WH-like_DNA-bd_sf"/>
</dbReference>
<evidence type="ECO:0000313" key="2">
    <source>
        <dbReference type="EMBL" id="GIF91740.1"/>
    </source>
</evidence>
<keyword evidence="3" id="KW-1185">Reference proteome</keyword>
<dbReference type="InterPro" id="IPR036390">
    <property type="entry name" value="WH_DNA-bd_sf"/>
</dbReference>
<dbReference type="EMBL" id="BONG01000035">
    <property type="protein sequence ID" value="GIF91740.1"/>
    <property type="molecule type" value="Genomic_DNA"/>
</dbReference>
<organism evidence="2 3">
    <name type="scientific">Catellatospora chokoriensis</name>
    <dbReference type="NCBI Taxonomy" id="310353"/>
    <lineage>
        <taxon>Bacteria</taxon>
        <taxon>Bacillati</taxon>
        <taxon>Actinomycetota</taxon>
        <taxon>Actinomycetes</taxon>
        <taxon>Micromonosporales</taxon>
        <taxon>Micromonosporaceae</taxon>
        <taxon>Catellatospora</taxon>
    </lineage>
</organism>
<dbReference type="SUPFAM" id="SSF46785">
    <property type="entry name" value="Winged helix' DNA-binding domain"/>
    <property type="match status" value="1"/>
</dbReference>
<gene>
    <name evidence="2" type="ORF">Cch02nite_51840</name>
</gene>